<sequence>MHMAPAERKILLKKEVKAILRLKSDSAFQDMINAGEFPKGFRIGLRRVGWFEDDVNTWLNQRIAERDQMTGV</sequence>
<accession>E0SLX5</accession>
<dbReference type="HOGENOM" id="CLU_140176_15_2_6"/>
<dbReference type="Proteomes" id="UP000006859">
    <property type="component" value="Chromosome"/>
</dbReference>
<name>E0SLX5_DICD3</name>
<dbReference type="STRING" id="198628.Dda3937_02192"/>
<dbReference type="AlphaFoldDB" id="E0SLX5"/>
<dbReference type="eggNOG" id="COG3311">
    <property type="taxonomic scope" value="Bacteria"/>
</dbReference>
<organism evidence="1 2">
    <name type="scientific">Dickeya dadantii (strain 3937)</name>
    <name type="common">Erwinia chrysanthemi (strain 3937)</name>
    <dbReference type="NCBI Taxonomy" id="198628"/>
    <lineage>
        <taxon>Bacteria</taxon>
        <taxon>Pseudomonadati</taxon>
        <taxon>Pseudomonadota</taxon>
        <taxon>Gammaproteobacteria</taxon>
        <taxon>Enterobacterales</taxon>
        <taxon>Pectobacteriaceae</taxon>
        <taxon>Dickeya</taxon>
    </lineage>
</organism>
<dbReference type="Pfam" id="PF05930">
    <property type="entry name" value="Phage_AlpA"/>
    <property type="match status" value="1"/>
</dbReference>
<evidence type="ECO:0000313" key="2">
    <source>
        <dbReference type="Proteomes" id="UP000006859"/>
    </source>
</evidence>
<evidence type="ECO:0000313" key="1">
    <source>
        <dbReference type="EMBL" id="ADM98133.1"/>
    </source>
</evidence>
<protein>
    <submittedName>
        <fullName evidence="1">Phage-related protein</fullName>
    </submittedName>
</protein>
<gene>
    <name evidence="1" type="ordered locus">Dda3937_02192</name>
</gene>
<dbReference type="InterPro" id="IPR010260">
    <property type="entry name" value="AlpA"/>
</dbReference>
<dbReference type="Gene3D" id="1.10.238.160">
    <property type="match status" value="1"/>
</dbReference>
<reference evidence="1 2" key="1">
    <citation type="journal article" date="2011" name="J. Bacteriol.">
        <title>Genome sequence of the plant-pathogenic bacterium Dickeya dadantii 3937.</title>
        <authorList>
            <person name="Glasner J.D."/>
            <person name="Yang C.H."/>
            <person name="Reverchon S."/>
            <person name="Hugouvieux-Cotte-Pattat N."/>
            <person name="Condemine G."/>
            <person name="Bohin J.P."/>
            <person name="Van Gijsegem F."/>
            <person name="Yang S."/>
            <person name="Franza T."/>
            <person name="Expert D."/>
            <person name="Plunkett G. III"/>
            <person name="San Francisco M.J."/>
            <person name="Charkowski A.O."/>
            <person name="Py B."/>
            <person name="Bell K."/>
            <person name="Rauscher L."/>
            <person name="Rodriguez-Palenzuela P."/>
            <person name="Toussaint A."/>
            <person name="Holeva M.C."/>
            <person name="He S.Y."/>
            <person name="Douet V."/>
            <person name="Boccara M."/>
            <person name="Blanco C."/>
            <person name="Toth I."/>
            <person name="Anderson B.D."/>
            <person name="Biehl B.S."/>
            <person name="Mau B."/>
            <person name="Flynn S.M."/>
            <person name="Barras F."/>
            <person name="Lindeberg M."/>
            <person name="Birch P.R."/>
            <person name="Tsuyumu S."/>
            <person name="Shi X."/>
            <person name="Hibbing M."/>
            <person name="Yap M.N."/>
            <person name="Carpentier M."/>
            <person name="Dassa E."/>
            <person name="Umehara M."/>
            <person name="Kim J.F."/>
            <person name="Rusch M."/>
            <person name="Soni P."/>
            <person name="Mayhew G.F."/>
            <person name="Fouts D.E."/>
            <person name="Gill S.R."/>
            <person name="Blattner F.R."/>
            <person name="Keen N.T."/>
            <person name="Perna N.T."/>
        </authorList>
    </citation>
    <scope>NUCLEOTIDE SEQUENCE [LARGE SCALE GENOMIC DNA]</scope>
    <source>
        <strain evidence="1 2">3937</strain>
    </source>
</reference>
<keyword evidence="2" id="KW-1185">Reference proteome</keyword>
<proteinExistence type="predicted"/>
<dbReference type="KEGG" id="ddd:Dda3937_02192"/>
<dbReference type="EMBL" id="CP002038">
    <property type="protein sequence ID" value="ADM98133.1"/>
    <property type="molecule type" value="Genomic_DNA"/>
</dbReference>